<reference evidence="7 8" key="1">
    <citation type="journal article" date="2013" name="Genome Announc.">
        <title>Draft Genome Sequence of Cesiribacter andamanensis Strain AMV16T, Isolated from a Soil Sample from a Mud Volcano in the Andaman Islands, India.</title>
        <authorList>
            <person name="Shivaji S."/>
            <person name="Ara S."/>
            <person name="Begum Z."/>
            <person name="Srinivas T.N."/>
            <person name="Singh A."/>
            <person name="Kumar Pinnaka A."/>
        </authorList>
    </citation>
    <scope>NUCLEOTIDE SEQUENCE [LARGE SCALE GENOMIC DNA]</scope>
    <source>
        <strain evidence="7 8">AMV16</strain>
    </source>
</reference>
<comment type="caution">
    <text evidence="7">The sequence shown here is derived from an EMBL/GenBank/DDBJ whole genome shotgun (WGS) entry which is preliminary data.</text>
</comment>
<dbReference type="PATRIC" id="fig|1279009.4.peg.866"/>
<evidence type="ECO:0000256" key="2">
    <source>
        <dbReference type="ARBA" id="ARBA00012534"/>
    </source>
</evidence>
<dbReference type="Proteomes" id="UP000011910">
    <property type="component" value="Unassembled WGS sequence"/>
</dbReference>
<evidence type="ECO:0000256" key="3">
    <source>
        <dbReference type="ARBA" id="ARBA00022603"/>
    </source>
</evidence>
<evidence type="ECO:0000256" key="4">
    <source>
        <dbReference type="ARBA" id="ARBA00022679"/>
    </source>
</evidence>
<dbReference type="SMART" id="SM00138">
    <property type="entry name" value="MeTrc"/>
    <property type="match status" value="1"/>
</dbReference>
<evidence type="ECO:0000256" key="5">
    <source>
        <dbReference type="ARBA" id="ARBA00022691"/>
    </source>
</evidence>
<dbReference type="InterPro" id="IPR036804">
    <property type="entry name" value="CheR_N_sf"/>
</dbReference>
<dbReference type="PRINTS" id="PR00996">
    <property type="entry name" value="CHERMTFRASE"/>
</dbReference>
<dbReference type="AlphaFoldDB" id="M7NQI2"/>
<feature type="domain" description="CheR-type methyltransferase" evidence="6">
    <location>
        <begin position="4"/>
        <end position="278"/>
    </location>
</feature>
<dbReference type="SUPFAM" id="SSF47757">
    <property type="entry name" value="Chemotaxis receptor methyltransferase CheR, N-terminal domain"/>
    <property type="match status" value="1"/>
</dbReference>
<name>M7NQI2_9BACT</name>
<dbReference type="GO" id="GO:0032259">
    <property type="term" value="P:methylation"/>
    <property type="evidence" value="ECO:0007669"/>
    <property type="project" value="UniProtKB-KW"/>
</dbReference>
<keyword evidence="8" id="KW-1185">Reference proteome</keyword>
<keyword evidence="5" id="KW-0949">S-adenosyl-L-methionine</keyword>
<keyword evidence="3 7" id="KW-0489">Methyltransferase</keyword>
<dbReference type="Pfam" id="PF01739">
    <property type="entry name" value="CheR"/>
    <property type="match status" value="1"/>
</dbReference>
<dbReference type="PIRSF" id="PIRSF000410">
    <property type="entry name" value="CheR"/>
    <property type="match status" value="1"/>
</dbReference>
<dbReference type="Gene3D" id="1.10.155.10">
    <property type="entry name" value="Chemotaxis receptor methyltransferase CheR, N-terminal domain"/>
    <property type="match status" value="1"/>
</dbReference>
<dbReference type="GO" id="GO:0008983">
    <property type="term" value="F:protein-glutamate O-methyltransferase activity"/>
    <property type="evidence" value="ECO:0007669"/>
    <property type="project" value="UniProtKB-EC"/>
</dbReference>
<dbReference type="RefSeq" id="WP_009194258.1">
    <property type="nucleotide sequence ID" value="NZ_AODQ01000013.1"/>
</dbReference>
<organism evidence="7 8">
    <name type="scientific">Cesiribacter andamanensis AMV16</name>
    <dbReference type="NCBI Taxonomy" id="1279009"/>
    <lineage>
        <taxon>Bacteria</taxon>
        <taxon>Pseudomonadati</taxon>
        <taxon>Bacteroidota</taxon>
        <taxon>Cytophagia</taxon>
        <taxon>Cytophagales</taxon>
        <taxon>Cesiribacteraceae</taxon>
        <taxon>Cesiribacter</taxon>
    </lineage>
</organism>
<dbReference type="PANTHER" id="PTHR24422">
    <property type="entry name" value="CHEMOTAXIS PROTEIN METHYLTRANSFERASE"/>
    <property type="match status" value="1"/>
</dbReference>
<dbReference type="PANTHER" id="PTHR24422:SF26">
    <property type="entry name" value="CHEMOTAXIS PROTEIN METHYLTRANSFERASE"/>
    <property type="match status" value="1"/>
</dbReference>
<dbReference type="InterPro" id="IPR022641">
    <property type="entry name" value="CheR_N"/>
</dbReference>
<dbReference type="InterPro" id="IPR022642">
    <property type="entry name" value="CheR_C"/>
</dbReference>
<dbReference type="SUPFAM" id="SSF53335">
    <property type="entry name" value="S-adenosyl-L-methionine-dependent methyltransferases"/>
    <property type="match status" value="1"/>
</dbReference>
<dbReference type="PROSITE" id="PS50123">
    <property type="entry name" value="CHER"/>
    <property type="match status" value="1"/>
</dbReference>
<dbReference type="Gene3D" id="3.40.50.150">
    <property type="entry name" value="Vaccinia Virus protein VP39"/>
    <property type="match status" value="1"/>
</dbReference>
<comment type="catalytic activity">
    <reaction evidence="1">
        <text>L-glutamyl-[protein] + S-adenosyl-L-methionine = [protein]-L-glutamate 5-O-methyl ester + S-adenosyl-L-homocysteine</text>
        <dbReference type="Rhea" id="RHEA:24452"/>
        <dbReference type="Rhea" id="RHEA-COMP:10208"/>
        <dbReference type="Rhea" id="RHEA-COMP:10311"/>
        <dbReference type="ChEBI" id="CHEBI:29973"/>
        <dbReference type="ChEBI" id="CHEBI:57856"/>
        <dbReference type="ChEBI" id="CHEBI:59789"/>
        <dbReference type="ChEBI" id="CHEBI:82795"/>
        <dbReference type="EC" id="2.1.1.80"/>
    </reaction>
</comment>
<dbReference type="CDD" id="cd02440">
    <property type="entry name" value="AdoMet_MTases"/>
    <property type="match status" value="1"/>
</dbReference>
<dbReference type="EMBL" id="AODQ01000013">
    <property type="protein sequence ID" value="EMR03985.1"/>
    <property type="molecule type" value="Genomic_DNA"/>
</dbReference>
<dbReference type="InterPro" id="IPR000780">
    <property type="entry name" value="CheR_MeTrfase"/>
</dbReference>
<sequence length="278" mass="32149">MIMQKFTAATLTQPEFELLSGYIYTHYGIKMPLAKKTLLQCRLQKRLRVLNMERFDQYIDYVFSQEGVEKELQHMTDVVTTNKTDFFREPAHFEFLQQLNWADFMGGEPAGKVVKAWSAACSTGEEPYTLAMVLQELKLAYQILASDLSVEVLQKAATAVYASDKTAPVPQLLKQKYLLRHKDPKNPLTRIVPELRKKVSVKHLNLMDDHYDVQGKFDLIFCRNVLIYFDRKTQEQVIRKLCAHLREGGYLFIGHSESLTDLRLPLLPVKSTIFQKRG</sequence>
<gene>
    <name evidence="7" type="primary">cheR_1</name>
    <name evidence="7" type="ORF">ADICEAN_00856</name>
</gene>
<accession>M7NQI2</accession>
<evidence type="ECO:0000256" key="1">
    <source>
        <dbReference type="ARBA" id="ARBA00001541"/>
    </source>
</evidence>
<dbReference type="Pfam" id="PF03705">
    <property type="entry name" value="CheR_N"/>
    <property type="match status" value="1"/>
</dbReference>
<dbReference type="InterPro" id="IPR050903">
    <property type="entry name" value="Bact_Chemotaxis_MeTrfase"/>
</dbReference>
<evidence type="ECO:0000313" key="8">
    <source>
        <dbReference type="Proteomes" id="UP000011910"/>
    </source>
</evidence>
<dbReference type="EC" id="2.1.1.80" evidence="2"/>
<proteinExistence type="predicted"/>
<keyword evidence="4 7" id="KW-0808">Transferase</keyword>
<dbReference type="InterPro" id="IPR029063">
    <property type="entry name" value="SAM-dependent_MTases_sf"/>
</dbReference>
<evidence type="ECO:0000259" key="6">
    <source>
        <dbReference type="PROSITE" id="PS50123"/>
    </source>
</evidence>
<dbReference type="InterPro" id="IPR026024">
    <property type="entry name" value="Chemotaxis_MeTrfase_CheR"/>
</dbReference>
<dbReference type="OrthoDB" id="9816309at2"/>
<protein>
    <recommendedName>
        <fullName evidence="2">protein-glutamate O-methyltransferase</fullName>
        <ecNumber evidence="2">2.1.1.80</ecNumber>
    </recommendedName>
</protein>
<dbReference type="STRING" id="1279009.ADICEAN_00856"/>
<dbReference type="eggNOG" id="COG1352">
    <property type="taxonomic scope" value="Bacteria"/>
</dbReference>
<evidence type="ECO:0000313" key="7">
    <source>
        <dbReference type="EMBL" id="EMR03985.1"/>
    </source>
</evidence>